<protein>
    <submittedName>
        <fullName evidence="8">Starch-binding associating with outer membrane</fullName>
    </submittedName>
</protein>
<evidence type="ECO:0000259" key="6">
    <source>
        <dbReference type="Pfam" id="PF07980"/>
    </source>
</evidence>
<dbReference type="RefSeq" id="WP_078805414.1">
    <property type="nucleotide sequence ID" value="NZ_FUXK01000002.1"/>
</dbReference>
<evidence type="ECO:0000256" key="5">
    <source>
        <dbReference type="ARBA" id="ARBA00023237"/>
    </source>
</evidence>
<evidence type="ECO:0000256" key="2">
    <source>
        <dbReference type="ARBA" id="ARBA00006275"/>
    </source>
</evidence>
<dbReference type="STRING" id="28136.SAMN02745202_00244"/>
<comment type="subcellular location">
    <subcellularLocation>
        <location evidence="1">Cell outer membrane</location>
    </subcellularLocation>
</comment>
<keyword evidence="4" id="KW-0472">Membrane</keyword>
<dbReference type="Pfam" id="PF07980">
    <property type="entry name" value="SusD_RagB"/>
    <property type="match status" value="1"/>
</dbReference>
<dbReference type="AlphaFoldDB" id="A0A1T4KZ73"/>
<feature type="domain" description="SusD-like N-terminal" evidence="7">
    <location>
        <begin position="89"/>
        <end position="181"/>
    </location>
</feature>
<keyword evidence="5" id="KW-0998">Cell outer membrane</keyword>
<reference evidence="8 9" key="1">
    <citation type="submission" date="2017-02" db="EMBL/GenBank/DDBJ databases">
        <authorList>
            <person name="Peterson S.W."/>
        </authorList>
    </citation>
    <scope>NUCLEOTIDE SEQUENCE [LARGE SCALE GENOMIC DNA]</scope>
    <source>
        <strain evidence="8 9">ATCC 43324</strain>
    </source>
</reference>
<organism evidence="8 9">
    <name type="scientific">Segatella oulorum</name>
    <dbReference type="NCBI Taxonomy" id="28136"/>
    <lineage>
        <taxon>Bacteria</taxon>
        <taxon>Pseudomonadati</taxon>
        <taxon>Bacteroidota</taxon>
        <taxon>Bacteroidia</taxon>
        <taxon>Bacteroidales</taxon>
        <taxon>Prevotellaceae</taxon>
        <taxon>Segatella</taxon>
    </lineage>
</organism>
<evidence type="ECO:0000256" key="1">
    <source>
        <dbReference type="ARBA" id="ARBA00004442"/>
    </source>
</evidence>
<dbReference type="InterPro" id="IPR033985">
    <property type="entry name" value="SusD-like_N"/>
</dbReference>
<feature type="domain" description="RagB/SusD" evidence="6">
    <location>
        <begin position="356"/>
        <end position="472"/>
    </location>
</feature>
<name>A0A1T4KZ73_9BACT</name>
<comment type="similarity">
    <text evidence="2">Belongs to the SusD family.</text>
</comment>
<dbReference type="InterPro" id="IPR011990">
    <property type="entry name" value="TPR-like_helical_dom_sf"/>
</dbReference>
<dbReference type="Proteomes" id="UP000190065">
    <property type="component" value="Unassembled WGS sequence"/>
</dbReference>
<gene>
    <name evidence="8" type="ORF">SAMN02745202_00244</name>
</gene>
<evidence type="ECO:0000256" key="4">
    <source>
        <dbReference type="ARBA" id="ARBA00023136"/>
    </source>
</evidence>
<dbReference type="InterPro" id="IPR012944">
    <property type="entry name" value="SusD_RagB_dom"/>
</dbReference>
<dbReference type="PROSITE" id="PS51257">
    <property type="entry name" value="PROKAR_LIPOPROTEIN"/>
    <property type="match status" value="1"/>
</dbReference>
<dbReference type="GO" id="GO:0009279">
    <property type="term" value="C:cell outer membrane"/>
    <property type="evidence" value="ECO:0007669"/>
    <property type="project" value="UniProtKB-SubCell"/>
</dbReference>
<evidence type="ECO:0000259" key="7">
    <source>
        <dbReference type="Pfam" id="PF14322"/>
    </source>
</evidence>
<accession>A0A1T4KZ73</accession>
<proteinExistence type="inferred from homology"/>
<dbReference type="Gene3D" id="1.25.40.390">
    <property type="match status" value="1"/>
</dbReference>
<dbReference type="SUPFAM" id="SSF48452">
    <property type="entry name" value="TPR-like"/>
    <property type="match status" value="1"/>
</dbReference>
<keyword evidence="3" id="KW-0732">Signal</keyword>
<dbReference type="EMBL" id="FUXK01000002">
    <property type="protein sequence ID" value="SJZ47752.1"/>
    <property type="molecule type" value="Genomic_DNA"/>
</dbReference>
<dbReference type="Pfam" id="PF14322">
    <property type="entry name" value="SusD-like_3"/>
    <property type="match status" value="1"/>
</dbReference>
<sequence>MKKIILLSIVSFGLCACNLDLQPENGLTYSNSFNTEKEVNATTTSIQYFINTVVGNNYVFATAGIKLDALLDGTQVREWNPRTVLSSDYSWKGLYDIIFESNLLLDNIDRAKGLPEERRNYHMGQAEFGLGLAYFLLAQRYGEAIITENSSVIKPYPLSSQSEVLNAAVVHAQKAFAILPTFDKLTDINGALITNRQTASKGTAAALLAQIYAWKGSVTELYHLQGNAQADYQKSVEYATKLINGQVGNYQLCSNPEELCTYLSNQKSPNPEAIFSLLFDKTRSAYVVSPNEVARNFVSWPVREDQTLADLPTNTTYQLYKTTVDELFPDASDQRLQAFFYDWGTPHVVDGEDYALMNKFRVAIMDPDQIAPGQKSYRTVDADYVYWRLADIYLLRAECYQKLHNDANAIADLNRIRTRAGALTYPSIYDTEGLKKAIFREREKEFIGENDARYADIIRNGYVKDELQGKFKLLTNREILNGALFLPLPKDAWQDKDGHIINNRLRQKPYWQAYN</sequence>
<evidence type="ECO:0000313" key="8">
    <source>
        <dbReference type="EMBL" id="SJZ47752.1"/>
    </source>
</evidence>
<evidence type="ECO:0000313" key="9">
    <source>
        <dbReference type="Proteomes" id="UP000190065"/>
    </source>
</evidence>
<dbReference type="eggNOG" id="COG3193">
    <property type="taxonomic scope" value="Bacteria"/>
</dbReference>
<evidence type="ECO:0000256" key="3">
    <source>
        <dbReference type="ARBA" id="ARBA00022729"/>
    </source>
</evidence>